<dbReference type="Proteomes" id="UP000463939">
    <property type="component" value="Chromosome"/>
</dbReference>
<protein>
    <submittedName>
        <fullName evidence="1">Uncharacterized protein</fullName>
    </submittedName>
</protein>
<reference evidence="2" key="1">
    <citation type="submission" date="2019-11" db="EMBL/GenBank/DDBJ databases">
        <title>Isolation and characterization of a novel species in the genus Sulfuriferula.</title>
        <authorList>
            <person name="Mochizuki J."/>
            <person name="Kojima H."/>
            <person name="Fukui M."/>
        </authorList>
    </citation>
    <scope>NUCLEOTIDE SEQUENCE [LARGE SCALE GENOMIC DNA]</scope>
    <source>
        <strain evidence="2">SGTM</strain>
    </source>
</reference>
<keyword evidence="2" id="KW-1185">Reference proteome</keyword>
<dbReference type="KEGG" id="sniv:SFSGTM_23750"/>
<evidence type="ECO:0000313" key="2">
    <source>
        <dbReference type="Proteomes" id="UP000463939"/>
    </source>
</evidence>
<dbReference type="RefSeq" id="WP_162085408.1">
    <property type="nucleotide sequence ID" value="NZ_AP021881.1"/>
</dbReference>
<evidence type="ECO:0000313" key="1">
    <source>
        <dbReference type="EMBL" id="BBP01667.1"/>
    </source>
</evidence>
<gene>
    <name evidence="1" type="ORF">SFSGTM_23750</name>
</gene>
<dbReference type="AlphaFoldDB" id="A0A809SER9"/>
<accession>A0A809SER9</accession>
<organism evidence="1 2">
    <name type="scientific">Sulfuriferula nivalis</name>
    <dbReference type="NCBI Taxonomy" id="2675298"/>
    <lineage>
        <taxon>Bacteria</taxon>
        <taxon>Pseudomonadati</taxon>
        <taxon>Pseudomonadota</taxon>
        <taxon>Betaproteobacteria</taxon>
        <taxon>Nitrosomonadales</taxon>
        <taxon>Sulfuricellaceae</taxon>
        <taxon>Sulfuriferula</taxon>
    </lineage>
</organism>
<name>A0A809SER9_9PROT</name>
<dbReference type="EMBL" id="AP021881">
    <property type="protein sequence ID" value="BBP01667.1"/>
    <property type="molecule type" value="Genomic_DNA"/>
</dbReference>
<sequence length="249" mass="28105">MKKYILSMLSITIFLFMAIDRNAIGKDLNNGALIVYPLISETSKSIEGFVPLDWLVEKKLEGDLNNDGLNDLVLVLRKNDPKLIKQTEDSPVPFNTNPRILVVAIKSKENSSYKLILQNHKLIPRPDNPAFDDPFDSSTLVSGASIKKGILHIDLASWASSGTWYMSTSSYAFKYNNICFKLIGYDKNETHRTTLDFTNKSVNFLTNKAKITKGNESQDKEYSHWIKLKDNNGYCLDDINNGISFSPID</sequence>
<proteinExistence type="predicted"/>